<dbReference type="KEGG" id="cbv:U729_910"/>
<proteinExistence type="inferred from homology"/>
<dbReference type="EMBL" id="CP006905">
    <property type="protein sequence ID" value="AIY84769.1"/>
    <property type="molecule type" value="Genomic_DNA"/>
</dbReference>
<keyword evidence="5" id="KW-1185">Reference proteome</keyword>
<dbReference type="eggNOG" id="COG1268">
    <property type="taxonomic scope" value="Bacteria"/>
</dbReference>
<name>A0A0A7FYS8_9CLOT</name>
<evidence type="ECO:0000256" key="1">
    <source>
        <dbReference type="ARBA" id="ARBA00010692"/>
    </source>
</evidence>
<feature type="transmembrane region" description="Helical" evidence="3">
    <location>
        <begin position="151"/>
        <end position="172"/>
    </location>
</feature>
<protein>
    <recommendedName>
        <fullName evidence="2">Biotin transporter</fullName>
    </recommendedName>
</protein>
<dbReference type="GO" id="GO:0015225">
    <property type="term" value="F:biotin transmembrane transporter activity"/>
    <property type="evidence" value="ECO:0007669"/>
    <property type="project" value="UniProtKB-UniRule"/>
</dbReference>
<dbReference type="PIRSF" id="PIRSF016661">
    <property type="entry name" value="BioY"/>
    <property type="match status" value="1"/>
</dbReference>
<reference evidence="4 5" key="1">
    <citation type="journal article" date="2015" name="Infect. Genet. Evol.">
        <title>Genomic sequences of six botulinum neurotoxin-producing strains representing three clostridial species illustrate the mobility and diversity of botulinum neurotoxin genes.</title>
        <authorList>
            <person name="Smith T.J."/>
            <person name="Hill K.K."/>
            <person name="Xie G."/>
            <person name="Foley B.T."/>
            <person name="Williamson C.H."/>
            <person name="Foster J.T."/>
            <person name="Johnson S.L."/>
            <person name="Chertkov O."/>
            <person name="Teshima H."/>
            <person name="Gibbons H.S."/>
            <person name="Johnsky L.A."/>
            <person name="Karavis M.A."/>
            <person name="Smith L.A."/>
        </authorList>
    </citation>
    <scope>NUCLEOTIDE SEQUENCE [LARGE SCALE GENOMIC DNA]</scope>
    <source>
        <strain evidence="4">Sullivan</strain>
    </source>
</reference>
<dbReference type="Gene3D" id="1.10.1760.20">
    <property type="match status" value="1"/>
</dbReference>
<dbReference type="PANTHER" id="PTHR34295:SF1">
    <property type="entry name" value="BIOTIN TRANSPORTER BIOY"/>
    <property type="match status" value="1"/>
</dbReference>
<keyword evidence="2" id="KW-0813">Transport</keyword>
<sequence>MKLNLTPKDMILIALFSALTGIGAFIKIPIPVVPITLQIVFALMAGIVLGAKRGMLSQLLYIILGLIGLPVFTSGGGPQYILSPTFGYLIGMVFASYIVGKLREGIEEITILKLFLISMVGVGVIYIFGLVHLYSIKNLYLGQATSVWDVLYSGFLLTIVGDIIKAIIVAFTSKKLIYIVNR</sequence>
<dbReference type="PANTHER" id="PTHR34295">
    <property type="entry name" value="BIOTIN TRANSPORTER BIOY"/>
    <property type="match status" value="1"/>
</dbReference>
<feature type="transmembrane region" description="Helical" evidence="3">
    <location>
        <begin position="81"/>
        <end position="99"/>
    </location>
</feature>
<comment type="subcellular location">
    <subcellularLocation>
        <location evidence="2">Cell membrane</location>
        <topology evidence="2">Multi-pass membrane protein</topology>
    </subcellularLocation>
</comment>
<gene>
    <name evidence="4" type="ORF">U729_910</name>
</gene>
<dbReference type="STRING" id="1561.NPD11_2082"/>
<feature type="transmembrane region" description="Helical" evidence="3">
    <location>
        <begin position="58"/>
        <end position="75"/>
    </location>
</feature>
<evidence type="ECO:0000256" key="3">
    <source>
        <dbReference type="SAM" id="Phobius"/>
    </source>
</evidence>
<dbReference type="Proteomes" id="UP000030635">
    <property type="component" value="Chromosome"/>
</dbReference>
<feature type="transmembrane region" description="Helical" evidence="3">
    <location>
        <begin position="111"/>
        <end position="131"/>
    </location>
</feature>
<dbReference type="AlphaFoldDB" id="A0A0A7FYS8"/>
<evidence type="ECO:0000313" key="5">
    <source>
        <dbReference type="Proteomes" id="UP000030635"/>
    </source>
</evidence>
<keyword evidence="3" id="KW-1133">Transmembrane helix</keyword>
<dbReference type="InterPro" id="IPR003784">
    <property type="entry name" value="BioY"/>
</dbReference>
<accession>A0A0A7FYS8</accession>
<keyword evidence="2" id="KW-1003">Cell membrane</keyword>
<comment type="similarity">
    <text evidence="1 2">Belongs to the BioY family.</text>
</comment>
<keyword evidence="2 3" id="KW-0472">Membrane</keyword>
<keyword evidence="3" id="KW-0812">Transmembrane</keyword>
<dbReference type="GO" id="GO:0005886">
    <property type="term" value="C:plasma membrane"/>
    <property type="evidence" value="ECO:0007669"/>
    <property type="project" value="UniProtKB-SubCell"/>
</dbReference>
<dbReference type="HOGENOM" id="CLU_077931_3_1_9"/>
<dbReference type="Pfam" id="PF02632">
    <property type="entry name" value="BioY"/>
    <property type="match status" value="1"/>
</dbReference>
<dbReference type="RefSeq" id="WP_039312029.1">
    <property type="nucleotide sequence ID" value="NZ_CP006905.1"/>
</dbReference>
<organism evidence="4 5">
    <name type="scientific">Clostridium baratii str. Sullivan</name>
    <dbReference type="NCBI Taxonomy" id="1415775"/>
    <lineage>
        <taxon>Bacteria</taxon>
        <taxon>Bacillati</taxon>
        <taxon>Bacillota</taxon>
        <taxon>Clostridia</taxon>
        <taxon>Eubacteriales</taxon>
        <taxon>Clostridiaceae</taxon>
        <taxon>Clostridium</taxon>
    </lineage>
</organism>
<dbReference type="OrthoDB" id="9803495at2"/>
<evidence type="ECO:0000256" key="2">
    <source>
        <dbReference type="PIRNR" id="PIRNR016661"/>
    </source>
</evidence>
<evidence type="ECO:0000313" key="4">
    <source>
        <dbReference type="EMBL" id="AIY84769.1"/>
    </source>
</evidence>